<dbReference type="GO" id="GO:0003899">
    <property type="term" value="F:DNA-directed RNA polymerase activity"/>
    <property type="evidence" value="ECO:0007669"/>
    <property type="project" value="InterPro"/>
</dbReference>
<dbReference type="InterPro" id="IPR006171">
    <property type="entry name" value="TOPRIM_dom"/>
</dbReference>
<protein>
    <submittedName>
        <fullName evidence="12">Bacterial DnaG primase, TOPRIM domain</fullName>
    </submittedName>
</protein>
<keyword evidence="3" id="KW-0808">Transferase</keyword>
<reference evidence="12" key="1">
    <citation type="submission" date="2020-05" db="EMBL/GenBank/DDBJ databases">
        <authorList>
            <person name="Chiriac C."/>
            <person name="Salcher M."/>
            <person name="Ghai R."/>
            <person name="Kavagutti S V."/>
        </authorList>
    </citation>
    <scope>NUCLEOTIDE SEQUENCE</scope>
</reference>
<keyword evidence="4" id="KW-0548">Nucleotidyltransferase</keyword>
<dbReference type="SUPFAM" id="SSF56731">
    <property type="entry name" value="DNA primase core"/>
    <property type="match status" value="1"/>
</dbReference>
<dbReference type="InterPro" id="IPR002694">
    <property type="entry name" value="Znf_CHC2"/>
</dbReference>
<keyword evidence="1" id="KW-0240">DNA-directed RNA polymerase</keyword>
<evidence type="ECO:0000256" key="3">
    <source>
        <dbReference type="ARBA" id="ARBA00022679"/>
    </source>
</evidence>
<evidence type="ECO:0000256" key="6">
    <source>
        <dbReference type="ARBA" id="ARBA00022723"/>
    </source>
</evidence>
<sequence>MIDVERVLLSLDLPLYAQRGIEVNGLCPMHKKRTGKEDHTPSWWINSETGAHICFSCGYKGNLYTLVSDVKGVDYHDARDYVNNKADMPIDALMRRIKELPQYIQAEDTPIAMSEARLAVYTDPPDIELRKRFLTRDAVKIHGVLWDTKNGSWILPIRDPDNGALLGWQEKGANGRFFKNQPIGVKKSKTVFGVQLMSHTRDLIVVESPLDTVRLTGLGHNSISTFGAILSEDQAKIMRNSLKLIAAFDNDKAGHTANEQIRGLARKYGMDLYYFNYKGIDVKDVGDMTEAEIERGIKTAKTAILGKAAYL</sequence>
<keyword evidence="8" id="KW-0862">Zinc</keyword>
<dbReference type="PANTHER" id="PTHR30313">
    <property type="entry name" value="DNA PRIMASE"/>
    <property type="match status" value="1"/>
</dbReference>
<dbReference type="PANTHER" id="PTHR30313:SF2">
    <property type="entry name" value="DNA PRIMASE"/>
    <property type="match status" value="1"/>
</dbReference>
<dbReference type="EMBL" id="LR796981">
    <property type="protein sequence ID" value="CAB4179124.1"/>
    <property type="molecule type" value="Genomic_DNA"/>
</dbReference>
<dbReference type="GO" id="GO:0008270">
    <property type="term" value="F:zinc ion binding"/>
    <property type="evidence" value="ECO:0007669"/>
    <property type="project" value="UniProtKB-KW"/>
</dbReference>
<gene>
    <name evidence="11" type="ORF">UFOVP1033_53</name>
    <name evidence="12" type="ORF">UFOVP1631_53</name>
</gene>
<dbReference type="InterPro" id="IPR036977">
    <property type="entry name" value="DNA_primase_Znf_CHC2"/>
</dbReference>
<name>A0A6J5SZL2_9CAUD</name>
<evidence type="ECO:0000313" key="11">
    <source>
        <dbReference type="EMBL" id="CAB4179124.1"/>
    </source>
</evidence>
<evidence type="ECO:0000256" key="5">
    <source>
        <dbReference type="ARBA" id="ARBA00022705"/>
    </source>
</evidence>
<dbReference type="Gene3D" id="3.40.1360.10">
    <property type="match status" value="1"/>
</dbReference>
<keyword evidence="6" id="KW-0479">Metal-binding</keyword>
<dbReference type="CDD" id="cd03364">
    <property type="entry name" value="TOPRIM_DnaG_primases"/>
    <property type="match status" value="1"/>
</dbReference>
<accession>A0A6J5SZL2</accession>
<evidence type="ECO:0000256" key="2">
    <source>
        <dbReference type="ARBA" id="ARBA00022515"/>
    </source>
</evidence>
<evidence type="ECO:0000256" key="7">
    <source>
        <dbReference type="ARBA" id="ARBA00022771"/>
    </source>
</evidence>
<evidence type="ECO:0000256" key="1">
    <source>
        <dbReference type="ARBA" id="ARBA00022478"/>
    </source>
</evidence>
<keyword evidence="2" id="KW-0639">Primosome</keyword>
<evidence type="ECO:0000259" key="10">
    <source>
        <dbReference type="PROSITE" id="PS50880"/>
    </source>
</evidence>
<keyword evidence="9" id="KW-0804">Transcription</keyword>
<dbReference type="Pfam" id="PF13155">
    <property type="entry name" value="Toprim_2"/>
    <property type="match status" value="1"/>
</dbReference>
<keyword evidence="5" id="KW-0235">DNA replication</keyword>
<dbReference type="InterPro" id="IPR034151">
    <property type="entry name" value="TOPRIM_DnaG_bac"/>
</dbReference>
<dbReference type="Pfam" id="PF01807">
    <property type="entry name" value="Zn_ribbon_DnaG"/>
    <property type="match status" value="1"/>
</dbReference>
<feature type="domain" description="Toprim" evidence="10">
    <location>
        <begin position="201"/>
        <end position="280"/>
    </location>
</feature>
<dbReference type="SMART" id="SM00493">
    <property type="entry name" value="TOPRIM"/>
    <property type="match status" value="1"/>
</dbReference>
<evidence type="ECO:0000256" key="9">
    <source>
        <dbReference type="ARBA" id="ARBA00023163"/>
    </source>
</evidence>
<keyword evidence="7" id="KW-0863">Zinc-finger</keyword>
<dbReference type="Gene3D" id="3.90.580.10">
    <property type="entry name" value="Zinc finger, CHC2-type domain"/>
    <property type="match status" value="1"/>
</dbReference>
<dbReference type="GO" id="GO:0003677">
    <property type="term" value="F:DNA binding"/>
    <property type="evidence" value="ECO:0007669"/>
    <property type="project" value="InterPro"/>
</dbReference>
<dbReference type="GO" id="GO:0006269">
    <property type="term" value="P:DNA replication, synthesis of primer"/>
    <property type="evidence" value="ECO:0007669"/>
    <property type="project" value="UniProtKB-KW"/>
</dbReference>
<proteinExistence type="predicted"/>
<dbReference type="GO" id="GO:0000428">
    <property type="term" value="C:DNA-directed RNA polymerase complex"/>
    <property type="evidence" value="ECO:0007669"/>
    <property type="project" value="UniProtKB-KW"/>
</dbReference>
<dbReference type="InterPro" id="IPR050219">
    <property type="entry name" value="DnaG_primase"/>
</dbReference>
<evidence type="ECO:0000256" key="8">
    <source>
        <dbReference type="ARBA" id="ARBA00022833"/>
    </source>
</evidence>
<dbReference type="SUPFAM" id="SSF57783">
    <property type="entry name" value="Zinc beta-ribbon"/>
    <property type="match status" value="1"/>
</dbReference>
<dbReference type="EMBL" id="LR797501">
    <property type="protein sequence ID" value="CAB4220679.1"/>
    <property type="molecule type" value="Genomic_DNA"/>
</dbReference>
<dbReference type="SMART" id="SM00400">
    <property type="entry name" value="ZnF_CHCC"/>
    <property type="match status" value="1"/>
</dbReference>
<evidence type="ECO:0000256" key="4">
    <source>
        <dbReference type="ARBA" id="ARBA00022695"/>
    </source>
</evidence>
<organism evidence="12">
    <name type="scientific">uncultured Caudovirales phage</name>
    <dbReference type="NCBI Taxonomy" id="2100421"/>
    <lineage>
        <taxon>Viruses</taxon>
        <taxon>Duplodnaviria</taxon>
        <taxon>Heunggongvirae</taxon>
        <taxon>Uroviricota</taxon>
        <taxon>Caudoviricetes</taxon>
        <taxon>Peduoviridae</taxon>
        <taxon>Maltschvirus</taxon>
        <taxon>Maltschvirus maltsch</taxon>
    </lineage>
</organism>
<evidence type="ECO:0000313" key="12">
    <source>
        <dbReference type="EMBL" id="CAB4220679.1"/>
    </source>
</evidence>
<dbReference type="PROSITE" id="PS50880">
    <property type="entry name" value="TOPRIM"/>
    <property type="match status" value="1"/>
</dbReference>